<feature type="transmembrane region" description="Helical" evidence="11">
    <location>
        <begin position="225"/>
        <end position="246"/>
    </location>
</feature>
<feature type="region of interest" description="Disordered" evidence="10">
    <location>
        <begin position="1"/>
        <end position="125"/>
    </location>
</feature>
<feature type="compositionally biased region" description="Low complexity" evidence="10">
    <location>
        <begin position="555"/>
        <end position="571"/>
    </location>
</feature>
<evidence type="ECO:0000256" key="4">
    <source>
        <dbReference type="ARBA" id="ARBA00022786"/>
    </source>
</evidence>
<evidence type="ECO:0000313" key="14">
    <source>
        <dbReference type="Proteomes" id="UP000683360"/>
    </source>
</evidence>
<keyword evidence="3" id="KW-1003">Cell membrane</keyword>
<feature type="region of interest" description="Disordered" evidence="10">
    <location>
        <begin position="518"/>
        <end position="573"/>
    </location>
</feature>
<keyword evidence="6" id="KW-0406">Ion transport</keyword>
<keyword evidence="11" id="KW-0812">Transmembrane</keyword>
<dbReference type="EMBL" id="CAJPWZ010000297">
    <property type="protein sequence ID" value="CAG2189597.1"/>
    <property type="molecule type" value="Genomic_DNA"/>
</dbReference>
<dbReference type="InterPro" id="IPR035983">
    <property type="entry name" value="Hect_E3_ubiquitin_ligase"/>
</dbReference>
<dbReference type="Gene3D" id="3.30.2410.10">
    <property type="entry name" value="Hect, E3 ligase catalytic domain"/>
    <property type="match status" value="1"/>
</dbReference>
<feature type="region of interest" description="Disordered" evidence="10">
    <location>
        <begin position="333"/>
        <end position="352"/>
    </location>
</feature>
<feature type="compositionally biased region" description="Acidic residues" evidence="10">
    <location>
        <begin position="92"/>
        <end position="116"/>
    </location>
</feature>
<comment type="caution">
    <text evidence="13">The sequence shown here is derived from an EMBL/GenBank/DDBJ whole genome shotgun (WGS) entry which is preliminary data.</text>
</comment>
<evidence type="ECO:0000256" key="3">
    <source>
        <dbReference type="ARBA" id="ARBA00022475"/>
    </source>
</evidence>
<evidence type="ECO:0000256" key="6">
    <source>
        <dbReference type="ARBA" id="ARBA00023065"/>
    </source>
</evidence>
<comment type="subcellular location">
    <subcellularLocation>
        <location evidence="1">Cell membrane</location>
        <topology evidence="1">Multi-pass membrane protein</topology>
    </subcellularLocation>
</comment>
<keyword evidence="14" id="KW-1185">Reference proteome</keyword>
<keyword evidence="11" id="KW-1133">Transmembrane helix</keyword>
<proteinExistence type="predicted"/>
<evidence type="ECO:0000256" key="8">
    <source>
        <dbReference type="PROSITE-ProRule" id="PRU00104"/>
    </source>
</evidence>
<accession>A0A8S3PZU8</accession>
<dbReference type="InterPro" id="IPR000569">
    <property type="entry name" value="HECT_dom"/>
</dbReference>
<evidence type="ECO:0000256" key="7">
    <source>
        <dbReference type="ARBA" id="ARBA00023303"/>
    </source>
</evidence>
<evidence type="ECO:0000256" key="5">
    <source>
        <dbReference type="ARBA" id="ARBA00022882"/>
    </source>
</evidence>
<evidence type="ECO:0000256" key="10">
    <source>
        <dbReference type="SAM" id="MobiDB-lite"/>
    </source>
</evidence>
<organism evidence="13 14">
    <name type="scientific">Mytilus edulis</name>
    <name type="common">Blue mussel</name>
    <dbReference type="NCBI Taxonomy" id="6550"/>
    <lineage>
        <taxon>Eukaryota</taxon>
        <taxon>Metazoa</taxon>
        <taxon>Spiralia</taxon>
        <taxon>Lophotrochozoa</taxon>
        <taxon>Mollusca</taxon>
        <taxon>Bivalvia</taxon>
        <taxon>Autobranchia</taxon>
        <taxon>Pteriomorphia</taxon>
        <taxon>Mytilida</taxon>
        <taxon>Mytiloidea</taxon>
        <taxon>Mytilidae</taxon>
        <taxon>Mytilinae</taxon>
        <taxon>Mytilus</taxon>
    </lineage>
</organism>
<dbReference type="SUPFAM" id="SSF56204">
    <property type="entry name" value="Hect, E3 ligase catalytic domain"/>
    <property type="match status" value="2"/>
</dbReference>
<feature type="compositionally biased region" description="Basic residues" evidence="10">
    <location>
        <begin position="342"/>
        <end position="352"/>
    </location>
</feature>
<keyword evidence="7" id="KW-0407">Ion channel</keyword>
<gene>
    <name evidence="13" type="ORF">MEDL_4955</name>
</gene>
<dbReference type="PANTHER" id="PTHR46480:SF1">
    <property type="entry name" value="VOLTAGE-GATED HYDROGEN CHANNEL 1"/>
    <property type="match status" value="1"/>
</dbReference>
<keyword evidence="2" id="KW-0813">Transport</keyword>
<evidence type="ECO:0000259" key="12">
    <source>
        <dbReference type="PROSITE" id="PS50237"/>
    </source>
</evidence>
<evidence type="ECO:0000256" key="1">
    <source>
        <dbReference type="ARBA" id="ARBA00004651"/>
    </source>
</evidence>
<feature type="active site" description="Glycyl thioester intermediate" evidence="8">
    <location>
        <position position="1240"/>
    </location>
</feature>
<feature type="compositionally biased region" description="Basic and acidic residues" evidence="10">
    <location>
        <begin position="518"/>
        <end position="545"/>
    </location>
</feature>
<name>A0A8S3PZU8_MYTED</name>
<dbReference type="PANTHER" id="PTHR46480">
    <property type="entry name" value="F20B24.22"/>
    <property type="match status" value="1"/>
</dbReference>
<keyword evidence="4 8" id="KW-0833">Ubl conjugation pathway</keyword>
<keyword evidence="9" id="KW-0175">Coiled coil</keyword>
<evidence type="ECO:0000256" key="9">
    <source>
        <dbReference type="SAM" id="Coils"/>
    </source>
</evidence>
<dbReference type="GO" id="GO:0005886">
    <property type="term" value="C:plasma membrane"/>
    <property type="evidence" value="ECO:0007669"/>
    <property type="project" value="UniProtKB-SubCell"/>
</dbReference>
<dbReference type="GO" id="GO:0030171">
    <property type="term" value="F:voltage-gated proton channel activity"/>
    <property type="evidence" value="ECO:0007669"/>
    <property type="project" value="InterPro"/>
</dbReference>
<reference evidence="13" key="1">
    <citation type="submission" date="2021-03" db="EMBL/GenBank/DDBJ databases">
        <authorList>
            <person name="Bekaert M."/>
        </authorList>
    </citation>
    <scope>NUCLEOTIDE SEQUENCE</scope>
</reference>
<sequence>MERIDSTAAMASLASYDETSDKSDDEAIVNIASVDNISDDDDEDSRPPSQPATTLELEDENSKSESTPQSQDTAPKPKPHRKITRLVSNYGLDEEEGDEDDMSISSEEEEEEEEESLYGPEKRVDRTTSLNAEQACNIAIKKYAEQVFDENETPTAPLWEMSAKLQALAAGSLSFAKVHAHDVETLEQTEKSLEKEICRENRTPPKGSVAKLRHHGERFLHSKQVLMVVVILSIIDCILVMGELIFDIHYLVDVLEKSENISDSFMYKMETKYPIDLRGIDDISDLYDKIMHSTIHWNTSEVNVKTLYANDKNLTYLTLTGNDSLNIRYKRRTEKDSQKASNTKRRKKRHKEHTIEEDIAHGFHKASITILAILVVEVFDGFIVLQSFILDIAFIKGITMYSIQEFVFILAFLVPWRVLRVVNSLIVAIIDHEHFRMKLLYKQKKQISIQMKDAKKELKLYEKSLQSVEQLCLCSGIPEYKVKSCSAHLKSRKKKLIGSCGSLQRIVTFEAEERTPMVKDYESKDDNSDTFKMDSSRANSLDDKQQNSNVMGNKESSIISKSGPSSEPKSSTNNLENLLRNAIRIAYRIPIADLYVYRDEIIPLIDKIIGNRESMITIKIDRNKIFEEATGRFVGKVKQLAKIGSPVHEKPVITFNDTDILDVDGSGFRREYYSVYFRKCIANLFEGQGRQMLPKKDCTKKDELKALGIAIVECVLNGDCGFPYLHRGIYKAIIGCDSDEIDQHCNLNDIPDGEVRMVVQQLNDANTDEEITEILASDIASFINYVGWPVGKAVTMTNRHVLLQYILRWFIIDHRQNEIDQLRHGLSYMGFLDAIKSNDWFEPLFVYSEQYSITARYMKDKLNPVLEKLEAKTEKEINCVKFAKACIDSLDDTQARLLFAFITNLNDPPLEEESMEKRKTEMGQTSSVHSPRIDAVPGTSRGRKASVPETTDGFKAIIENIRQQQRGRKKVISVNRDDVKSVMFPYLKTPNRKGGYVLPVNNKKAIDAHVFRAFGKAVVLSLSTDPHGPGFPYFPSFIVSYLIGREYIHELSSLFLVNEFLKQFITDITNAATQNDLDEVMGNDDERFTDNCGWPGNERVTMSNRWSFVQTLLQWDLVDKRRTALEDMKKGLNTFNFLDDTKSLPEFERIFLLRNKQETTANFIQKKLIPEVKKLHTENQEEEKAQQQTVKCLQILEDEEAAYLFQFITGLDDVPPYNFSIQVAFNRKNKKATLPEAITCIQRLLIPLGNKSRLDFYKSFDIAIKMGRLGFSDDS</sequence>
<dbReference type="Pfam" id="PF00632">
    <property type="entry name" value="HECT"/>
    <property type="match status" value="1"/>
</dbReference>
<evidence type="ECO:0000256" key="11">
    <source>
        <dbReference type="SAM" id="Phobius"/>
    </source>
</evidence>
<keyword evidence="5" id="KW-0851">Voltage-gated channel</keyword>
<feature type="transmembrane region" description="Helical" evidence="11">
    <location>
        <begin position="406"/>
        <end position="430"/>
    </location>
</feature>
<dbReference type="AlphaFoldDB" id="A0A8S3PZU8"/>
<dbReference type="PROSITE" id="PS50237">
    <property type="entry name" value="HECT"/>
    <property type="match status" value="1"/>
</dbReference>
<dbReference type="GO" id="GO:0004842">
    <property type="term" value="F:ubiquitin-protein transferase activity"/>
    <property type="evidence" value="ECO:0007669"/>
    <property type="project" value="InterPro"/>
</dbReference>
<feature type="compositionally biased region" description="Polar residues" evidence="10">
    <location>
        <begin position="64"/>
        <end position="73"/>
    </location>
</feature>
<feature type="coiled-coil region" evidence="9">
    <location>
        <begin position="437"/>
        <end position="471"/>
    </location>
</feature>
<feature type="transmembrane region" description="Helical" evidence="11">
    <location>
        <begin position="368"/>
        <end position="394"/>
    </location>
</feature>
<feature type="domain" description="HECT" evidence="12">
    <location>
        <begin position="1100"/>
        <end position="1247"/>
    </location>
</feature>
<evidence type="ECO:0000313" key="13">
    <source>
        <dbReference type="EMBL" id="CAG2189597.1"/>
    </source>
</evidence>
<dbReference type="GO" id="GO:0034702">
    <property type="term" value="C:monoatomic ion channel complex"/>
    <property type="evidence" value="ECO:0007669"/>
    <property type="project" value="UniProtKB-KW"/>
</dbReference>
<dbReference type="InterPro" id="IPR031846">
    <property type="entry name" value="Hvcn1"/>
</dbReference>
<keyword evidence="11" id="KW-0472">Membrane</keyword>
<feature type="region of interest" description="Disordered" evidence="10">
    <location>
        <begin position="910"/>
        <end position="947"/>
    </location>
</feature>
<dbReference type="OrthoDB" id="2384350at2759"/>
<protein>
    <recommendedName>
        <fullName evidence="12">HECT domain-containing protein</fullName>
    </recommendedName>
</protein>
<dbReference type="Proteomes" id="UP000683360">
    <property type="component" value="Unassembled WGS sequence"/>
</dbReference>
<dbReference type="SMART" id="SM00119">
    <property type="entry name" value="HECTc"/>
    <property type="match status" value="1"/>
</dbReference>
<evidence type="ECO:0000256" key="2">
    <source>
        <dbReference type="ARBA" id="ARBA00022448"/>
    </source>
</evidence>